<comment type="cofactor">
    <cofactor evidence="1 8">
        <name>thiamine diphosphate</name>
        <dbReference type="ChEBI" id="CHEBI:58937"/>
    </cofactor>
</comment>
<evidence type="ECO:0000313" key="13">
    <source>
        <dbReference type="EMBL" id="SQH99277.1"/>
    </source>
</evidence>
<dbReference type="InterPro" id="IPR009014">
    <property type="entry name" value="Transketo_C/PFOR_II"/>
</dbReference>
<organism evidence="13 14">
    <name type="scientific">Corynebacterium minutissimum</name>
    <dbReference type="NCBI Taxonomy" id="38301"/>
    <lineage>
        <taxon>Bacteria</taxon>
        <taxon>Bacillati</taxon>
        <taxon>Actinomycetota</taxon>
        <taxon>Actinomycetes</taxon>
        <taxon>Mycobacteriales</taxon>
        <taxon>Corynebacteriaceae</taxon>
        <taxon>Corynebacterium</taxon>
    </lineage>
</organism>
<dbReference type="KEGG" id="cmin:NCTC10288_00732"/>
<dbReference type="EMBL" id="LS483460">
    <property type="protein sequence ID" value="SQH99277.1"/>
    <property type="molecule type" value="Genomic_DNA"/>
</dbReference>
<keyword evidence="9" id="KW-0479">Metal-binding</keyword>
<evidence type="ECO:0000256" key="8">
    <source>
        <dbReference type="PIRNR" id="PIRNR000156"/>
    </source>
</evidence>
<gene>
    <name evidence="13" type="primary">aceE</name>
    <name evidence="13" type="ORF">NCTC10288_00732</name>
</gene>
<dbReference type="InterPro" id="IPR035807">
    <property type="entry name" value="PDC_E1_N"/>
</dbReference>
<comment type="catalytic activity">
    <reaction evidence="7 8">
        <text>N(6)-[(R)-lipoyl]-L-lysyl-[protein] + pyruvate + H(+) = N(6)-[(R)-S(8)-acetyldihydrolipoyl]-L-lysyl-[protein] + CO2</text>
        <dbReference type="Rhea" id="RHEA:19189"/>
        <dbReference type="Rhea" id="RHEA-COMP:10474"/>
        <dbReference type="Rhea" id="RHEA-COMP:10478"/>
        <dbReference type="ChEBI" id="CHEBI:15361"/>
        <dbReference type="ChEBI" id="CHEBI:15378"/>
        <dbReference type="ChEBI" id="CHEBI:16526"/>
        <dbReference type="ChEBI" id="CHEBI:83099"/>
        <dbReference type="ChEBI" id="CHEBI:83111"/>
        <dbReference type="EC" id="1.2.4.1"/>
    </reaction>
</comment>
<dbReference type="GO" id="GO:0004739">
    <property type="term" value="F:pyruvate dehydrogenase (acetyl-transferring) activity"/>
    <property type="evidence" value="ECO:0007669"/>
    <property type="project" value="UniProtKB-EC"/>
</dbReference>
<sequence length="976" mass="109244">MQSILTSAVHFFASNRPQICLEVDIFPRKTTRGGLDVSPQKEARILVTDLCTTNQEDSMADLDAKNGDSNFPIVRDGVAAYLHDNDPEETREWMESLDGLLDSSDPERARYLMLRLLERATAKRVPLPSLTSTDFVNTIPTSLEPEFPGDEELEKRYRRWIRWNAAIMVHRAQRPGIGVGGHISTYAGAAPLYEVGLNHFFKGKDDPSGGDQIFFQGHASPGVYARAFMEGRLTEEDMDSFRQEHSRGEDKGLPSYPHPRLMPDFWEFPTVSMGLGPINAIYQARFNKYLETRGIKDTSKQHVWAFLGDGEMDEPESRGLLQMASLYELDNLTFVVNCNLQRLDGPVRGNTQIIQELESFFRGAGWSVIKVVWGRGWDKLLDADKEGALVNIMNTTSDGDYQTFKANDGAYVREHFFGRDERTLKLVEDMTDDEIWALRRGGHDYRKIYAAYDKALSYAGTGRPTVILAHTIKGYGLGHNFEGRNATHQMKKLTLEDLKLFRDKQGIPITDEQLEADPYLPPYYHPGPETPEIKYMLERRKELGGFLPERRENFTPLTTPDLSKLRSVRKGSGKQDVATTMALVRTFKELMRDKELGKRVVPIIPDEARTFGMDSWFPTLKIWNPRGQNYVPVDHDLMLSYREATDGQILHEGISEAGAAASFTAAATSYATQGEAMIPLYIFYSMFGFQRTGDAFWAAADQLGRGFIIGATAGRTTLTGEGLQHMDGHSPILASTNPAVEVYDPAFGYEIAHLVPRGIERMYGEDHEPVMYYLTVYNEPVKQPAEPENLDVEGLHKGIYHYNTAESGSIPANILASGVGMYEALRAQEILAEQFDVKAALFSVTSWVNLARDGAARNQEALRKGETPTEAFATSQLKGFEGPYIGVSDFATDLQEQIRPYVPGEYIVLGTDGFGFSDTREGARRFFNNDAESIVVAVLEGLAREGKVERSVVQQAARDLKLDDPTATFATSEGEE</sequence>
<evidence type="ECO:0000256" key="7">
    <source>
        <dbReference type="ARBA" id="ARBA00051231"/>
    </source>
</evidence>
<dbReference type="Gene3D" id="3.40.50.970">
    <property type="match status" value="2"/>
</dbReference>
<dbReference type="CDD" id="cd02017">
    <property type="entry name" value="TPP_E1_EcPDC_like"/>
    <property type="match status" value="1"/>
</dbReference>
<evidence type="ECO:0000256" key="6">
    <source>
        <dbReference type="ARBA" id="ARBA00023317"/>
    </source>
</evidence>
<evidence type="ECO:0000259" key="11">
    <source>
        <dbReference type="Pfam" id="PF17831"/>
    </source>
</evidence>
<proteinExistence type="predicted"/>
<dbReference type="InterPro" id="IPR055152">
    <property type="entry name" value="Transketolase-like_C_2"/>
</dbReference>
<reference evidence="13 14" key="1">
    <citation type="submission" date="2018-06" db="EMBL/GenBank/DDBJ databases">
        <authorList>
            <consortium name="Pathogen Informatics"/>
            <person name="Doyle S."/>
        </authorList>
    </citation>
    <scope>NUCLEOTIDE SEQUENCE [LARGE SCALE GENOMIC DNA]</scope>
    <source>
        <strain evidence="13 14">NCTC10288</strain>
    </source>
</reference>
<dbReference type="Pfam" id="PF22613">
    <property type="entry name" value="Transketolase_C_1"/>
    <property type="match status" value="1"/>
</dbReference>
<dbReference type="InterPro" id="IPR051157">
    <property type="entry name" value="PDH/Transketolase"/>
</dbReference>
<dbReference type="EC" id="1.2.4.1" evidence="2 8"/>
<dbReference type="InterPro" id="IPR041621">
    <property type="entry name" value="PDH_E1_M"/>
</dbReference>
<protein>
    <recommendedName>
        <fullName evidence="3 8">Pyruvate dehydrogenase E1 component</fullName>
        <ecNumber evidence="2 8">1.2.4.1</ecNumber>
    </recommendedName>
</protein>
<dbReference type="NCBIfam" id="TIGR00759">
    <property type="entry name" value="aceE"/>
    <property type="match status" value="1"/>
</dbReference>
<feature type="domain" description="Transketolase-like C-terminal" evidence="12">
    <location>
        <begin position="798"/>
        <end position="928"/>
    </location>
</feature>
<evidence type="ECO:0000256" key="9">
    <source>
        <dbReference type="PIRSR" id="PIRSR000156-1"/>
    </source>
</evidence>
<dbReference type="PANTHER" id="PTHR43825:SF3">
    <property type="entry name" value="PYRUVATE DEHYDROGENASE E1 COMPONENT"/>
    <property type="match status" value="1"/>
</dbReference>
<evidence type="ECO:0000256" key="3">
    <source>
        <dbReference type="ARBA" id="ARBA00017172"/>
    </source>
</evidence>
<evidence type="ECO:0000256" key="2">
    <source>
        <dbReference type="ARBA" id="ARBA00012281"/>
    </source>
</evidence>
<feature type="binding site" evidence="9">
    <location>
        <position position="341"/>
    </location>
    <ligand>
        <name>Mg(2+)</name>
        <dbReference type="ChEBI" id="CHEBI:18420"/>
    </ligand>
</feature>
<dbReference type="PANTHER" id="PTHR43825">
    <property type="entry name" value="PYRUVATE DEHYDROGENASE E1 COMPONENT"/>
    <property type="match status" value="1"/>
</dbReference>
<comment type="function">
    <text evidence="8">Component of the pyruvate dehydrogenase (PDH) complex, that catalyzes the overall conversion of pyruvate to acetyl-CoA and CO(2).</text>
</comment>
<keyword evidence="5 8" id="KW-0786">Thiamine pyrophosphate</keyword>
<feature type="domain" description="Transketolase N-terminal" evidence="10">
    <location>
        <begin position="213"/>
        <end position="375"/>
    </location>
</feature>
<keyword evidence="6 8" id="KW-0670">Pyruvate</keyword>
<dbReference type="Gene3D" id="3.40.50.920">
    <property type="match status" value="1"/>
</dbReference>
<dbReference type="GO" id="GO:0000287">
    <property type="term" value="F:magnesium ion binding"/>
    <property type="evidence" value="ECO:0007669"/>
    <property type="project" value="UniProtKB-ARBA"/>
</dbReference>
<evidence type="ECO:0000256" key="4">
    <source>
        <dbReference type="ARBA" id="ARBA00023002"/>
    </source>
</evidence>
<evidence type="ECO:0000256" key="1">
    <source>
        <dbReference type="ARBA" id="ARBA00001964"/>
    </source>
</evidence>
<keyword evidence="9" id="KW-0460">Magnesium</keyword>
<dbReference type="Proteomes" id="UP000249264">
    <property type="component" value="Chromosome 1"/>
</dbReference>
<dbReference type="FunFam" id="3.40.50.970:FF:000011">
    <property type="entry name" value="Pyruvate dehydrogenase E1 component"/>
    <property type="match status" value="1"/>
</dbReference>
<dbReference type="PIRSF" id="PIRSF000156">
    <property type="entry name" value="Pyruvate_dh_E1"/>
    <property type="match status" value="1"/>
</dbReference>
<dbReference type="Pfam" id="PF00456">
    <property type="entry name" value="Transketolase_N"/>
    <property type="match status" value="1"/>
</dbReference>
<accession>A0A2X4R7T9</accession>
<dbReference type="SUPFAM" id="SSF52518">
    <property type="entry name" value="Thiamin diphosphate-binding fold (THDP-binding)"/>
    <property type="match status" value="2"/>
</dbReference>
<evidence type="ECO:0000259" key="12">
    <source>
        <dbReference type="Pfam" id="PF22613"/>
    </source>
</evidence>
<dbReference type="Pfam" id="PF17831">
    <property type="entry name" value="PDH_E1_M"/>
    <property type="match status" value="1"/>
</dbReference>
<evidence type="ECO:0000256" key="5">
    <source>
        <dbReference type="ARBA" id="ARBA00023052"/>
    </source>
</evidence>
<dbReference type="InterPro" id="IPR004660">
    <property type="entry name" value="PDH_E1"/>
</dbReference>
<dbReference type="AlphaFoldDB" id="A0A2X4R7T9"/>
<dbReference type="STRING" id="38301.NX84_09700"/>
<dbReference type="SUPFAM" id="SSF52922">
    <property type="entry name" value="TK C-terminal domain-like"/>
    <property type="match status" value="1"/>
</dbReference>
<evidence type="ECO:0000313" key="14">
    <source>
        <dbReference type="Proteomes" id="UP000249264"/>
    </source>
</evidence>
<feature type="binding site" evidence="9">
    <location>
        <position position="309"/>
    </location>
    <ligand>
        <name>Mg(2+)</name>
        <dbReference type="ChEBI" id="CHEBI:18420"/>
    </ligand>
</feature>
<feature type="domain" description="Pyruvate dehydrogenase E1 component middle" evidence="11">
    <location>
        <begin position="565"/>
        <end position="783"/>
    </location>
</feature>
<comment type="cofactor">
    <cofactor evidence="9">
        <name>Mg(2+)</name>
        <dbReference type="ChEBI" id="CHEBI:18420"/>
    </cofactor>
</comment>
<feature type="binding site" evidence="9">
    <location>
        <position position="339"/>
    </location>
    <ligand>
        <name>Mg(2+)</name>
        <dbReference type="ChEBI" id="CHEBI:18420"/>
    </ligand>
</feature>
<dbReference type="InterPro" id="IPR029061">
    <property type="entry name" value="THDP-binding"/>
</dbReference>
<evidence type="ECO:0000259" key="10">
    <source>
        <dbReference type="Pfam" id="PF00456"/>
    </source>
</evidence>
<dbReference type="InterPro" id="IPR005474">
    <property type="entry name" value="Transketolase_N"/>
</dbReference>
<keyword evidence="4 8" id="KW-0560">Oxidoreductase</keyword>
<name>A0A2X4R7T9_9CORY</name>